<proteinExistence type="predicted"/>
<reference evidence="3" key="1">
    <citation type="submission" date="2021-02" db="EMBL/GenBank/DDBJ databases">
        <authorList>
            <person name="Nowell W R."/>
        </authorList>
    </citation>
    <scope>NUCLEOTIDE SEQUENCE</scope>
</reference>
<dbReference type="AlphaFoldDB" id="A0A8S3H5U5"/>
<feature type="non-terminal residue" evidence="3">
    <location>
        <position position="1"/>
    </location>
</feature>
<gene>
    <name evidence="3" type="ORF">GIL414_LOCUS67903</name>
</gene>
<comment type="caution">
    <text evidence="3">The sequence shown here is derived from an EMBL/GenBank/DDBJ whole genome shotgun (WGS) entry which is preliminary data.</text>
</comment>
<organism evidence="3 4">
    <name type="scientific">Rotaria magnacalcarata</name>
    <dbReference type="NCBI Taxonomy" id="392030"/>
    <lineage>
        <taxon>Eukaryota</taxon>
        <taxon>Metazoa</taxon>
        <taxon>Spiralia</taxon>
        <taxon>Gnathifera</taxon>
        <taxon>Rotifera</taxon>
        <taxon>Eurotatoria</taxon>
        <taxon>Bdelloidea</taxon>
        <taxon>Philodinida</taxon>
        <taxon>Philodinidae</taxon>
        <taxon>Rotaria</taxon>
    </lineage>
</organism>
<accession>A0A8S3H5U5</accession>
<dbReference type="EMBL" id="CAJOBJ010326930">
    <property type="protein sequence ID" value="CAF5176630.1"/>
    <property type="molecule type" value="Genomic_DNA"/>
</dbReference>
<evidence type="ECO:0000313" key="4">
    <source>
        <dbReference type="Proteomes" id="UP000681720"/>
    </source>
</evidence>
<feature type="region of interest" description="Disordered" evidence="1">
    <location>
        <begin position="63"/>
        <end position="91"/>
    </location>
</feature>
<dbReference type="Proteomes" id="UP000681720">
    <property type="component" value="Unassembled WGS sequence"/>
</dbReference>
<feature type="chain" id="PRO_5035917046" description="Secreted protein" evidence="2">
    <location>
        <begin position="26"/>
        <end position="91"/>
    </location>
</feature>
<feature type="signal peptide" evidence="2">
    <location>
        <begin position="1"/>
        <end position="25"/>
    </location>
</feature>
<sequence length="91" mass="10063">MLSPNRVCHAADFLIFLHFSAVATGHIAGPVKHASRLAKDRCIADCSQSCKFHIAKYRCIAARTTPTHHPTRHPTGPLTRHPTSNSTRHQT</sequence>
<evidence type="ECO:0008006" key="5">
    <source>
        <dbReference type="Google" id="ProtNLM"/>
    </source>
</evidence>
<name>A0A8S3H5U5_9BILA</name>
<evidence type="ECO:0000313" key="3">
    <source>
        <dbReference type="EMBL" id="CAF5176630.1"/>
    </source>
</evidence>
<evidence type="ECO:0000256" key="1">
    <source>
        <dbReference type="SAM" id="MobiDB-lite"/>
    </source>
</evidence>
<protein>
    <recommendedName>
        <fullName evidence="5">Secreted protein</fullName>
    </recommendedName>
</protein>
<keyword evidence="2" id="KW-0732">Signal</keyword>
<evidence type="ECO:0000256" key="2">
    <source>
        <dbReference type="SAM" id="SignalP"/>
    </source>
</evidence>
<feature type="compositionally biased region" description="Low complexity" evidence="1">
    <location>
        <begin position="63"/>
        <end position="83"/>
    </location>
</feature>